<dbReference type="GO" id="GO:0009712">
    <property type="term" value="P:catechol-containing compound metabolic process"/>
    <property type="evidence" value="ECO:0007669"/>
    <property type="project" value="InterPro"/>
</dbReference>
<keyword evidence="3" id="KW-0479">Metal-binding</keyword>
<organism evidence="9 10">
    <name type="scientific">Exidia glandulosa HHB12029</name>
    <dbReference type="NCBI Taxonomy" id="1314781"/>
    <lineage>
        <taxon>Eukaryota</taxon>
        <taxon>Fungi</taxon>
        <taxon>Dikarya</taxon>
        <taxon>Basidiomycota</taxon>
        <taxon>Agaricomycotina</taxon>
        <taxon>Agaricomycetes</taxon>
        <taxon>Auriculariales</taxon>
        <taxon>Exidiaceae</taxon>
        <taxon>Exidia</taxon>
    </lineage>
</organism>
<keyword evidence="10" id="KW-1185">Reference proteome</keyword>
<evidence type="ECO:0000256" key="1">
    <source>
        <dbReference type="ARBA" id="ARBA00001965"/>
    </source>
</evidence>
<protein>
    <submittedName>
        <fullName evidence="9">Aromatic compound dioxygenase</fullName>
    </submittedName>
</protein>
<dbReference type="InterPro" id="IPR050770">
    <property type="entry name" value="Intradiol_RC_Dioxygenase"/>
</dbReference>
<reference evidence="9 10" key="1">
    <citation type="journal article" date="2016" name="Mol. Biol. Evol.">
        <title>Comparative Genomics of Early-Diverging Mushroom-Forming Fungi Provides Insights into the Origins of Lignocellulose Decay Capabilities.</title>
        <authorList>
            <person name="Nagy L.G."/>
            <person name="Riley R."/>
            <person name="Tritt A."/>
            <person name="Adam C."/>
            <person name="Daum C."/>
            <person name="Floudas D."/>
            <person name="Sun H."/>
            <person name="Yadav J.S."/>
            <person name="Pangilinan J."/>
            <person name="Larsson K.H."/>
            <person name="Matsuura K."/>
            <person name="Barry K."/>
            <person name="Labutti K."/>
            <person name="Kuo R."/>
            <person name="Ohm R.A."/>
            <person name="Bhattacharya S.S."/>
            <person name="Shirouzu T."/>
            <person name="Yoshinaga Y."/>
            <person name="Martin F.M."/>
            <person name="Grigoriev I.V."/>
            <person name="Hibbett D.S."/>
        </authorList>
    </citation>
    <scope>NUCLEOTIDE SEQUENCE [LARGE SCALE GENOMIC DNA]</scope>
    <source>
        <strain evidence="9 10">HHB12029</strain>
    </source>
</reference>
<keyword evidence="4 9" id="KW-0223">Dioxygenase</keyword>
<evidence type="ECO:0000256" key="2">
    <source>
        <dbReference type="ARBA" id="ARBA00007825"/>
    </source>
</evidence>
<dbReference type="GO" id="GO:0018576">
    <property type="term" value="F:catechol 1,2-dioxygenase activity"/>
    <property type="evidence" value="ECO:0007669"/>
    <property type="project" value="InterPro"/>
</dbReference>
<evidence type="ECO:0000256" key="6">
    <source>
        <dbReference type="ARBA" id="ARBA00023004"/>
    </source>
</evidence>
<evidence type="ECO:0000256" key="5">
    <source>
        <dbReference type="ARBA" id="ARBA00023002"/>
    </source>
</evidence>
<proteinExistence type="inferred from homology"/>
<sequence>MASAAQMKDPLLVGKAIRAQLENEIPRDLPLEKDFSELGEYTITDHVLELHEKLSVNPRTTFIIDNLVKHLHAFARETMLTHSEWETAIKFLTRAGKESSQHVNEFILLSDCLGLSVLLDELNHPKPAGCTLGCEEGPFLTVDAPEVPSGSTISHPDTTGEKMHFSATIKNTKGEGIAGAKVEVWQANGDGVYDVQYAVREHPDDRARIVAEPDGSFSYRAVLPTAYPIPSDGPTGDFLAALGRHAHRASHIHFLITAPGYDTLTSALYPSHSPFLGTDPVFATKKSLICELKQDKDPKSWKEKGFKEGEVVNGRVWVWSYNFVLPTLQEVAEVKKIFNERKEKQI</sequence>
<dbReference type="Pfam" id="PF00775">
    <property type="entry name" value="Dioxygenase_C"/>
    <property type="match status" value="1"/>
</dbReference>
<evidence type="ECO:0000313" key="9">
    <source>
        <dbReference type="EMBL" id="KZW00535.1"/>
    </source>
</evidence>
<evidence type="ECO:0000256" key="3">
    <source>
        <dbReference type="ARBA" id="ARBA00022723"/>
    </source>
</evidence>
<dbReference type="STRING" id="1314781.A0A165NC82"/>
<feature type="domain" description="Catechol dioxygenase N-terminal" evidence="8">
    <location>
        <begin position="57"/>
        <end position="130"/>
    </location>
</feature>
<feature type="domain" description="Intradiol ring-cleavage dioxygenases" evidence="7">
    <location>
        <begin position="151"/>
        <end position="298"/>
    </location>
</feature>
<comment type="similarity">
    <text evidence="2">Belongs to the intradiol ring-cleavage dioxygenase family.</text>
</comment>
<dbReference type="PANTHER" id="PTHR33711">
    <property type="entry name" value="DIOXYGENASE, PUTATIVE (AFU_ORTHOLOGUE AFUA_2G02910)-RELATED"/>
    <property type="match status" value="1"/>
</dbReference>
<dbReference type="AlphaFoldDB" id="A0A165NC82"/>
<dbReference type="Proteomes" id="UP000077266">
    <property type="component" value="Unassembled WGS sequence"/>
</dbReference>
<keyword evidence="5" id="KW-0560">Oxidoreductase</keyword>
<evidence type="ECO:0000259" key="7">
    <source>
        <dbReference type="Pfam" id="PF00775"/>
    </source>
</evidence>
<evidence type="ECO:0000256" key="4">
    <source>
        <dbReference type="ARBA" id="ARBA00022964"/>
    </source>
</evidence>
<dbReference type="InParanoid" id="A0A165NC82"/>
<dbReference type="Pfam" id="PF04444">
    <property type="entry name" value="Dioxygenase_N"/>
    <property type="match status" value="1"/>
</dbReference>
<dbReference type="EMBL" id="KV425900">
    <property type="protein sequence ID" value="KZW00535.1"/>
    <property type="molecule type" value="Genomic_DNA"/>
</dbReference>
<dbReference type="InterPro" id="IPR015889">
    <property type="entry name" value="Intradiol_dOase_core"/>
</dbReference>
<accession>A0A165NC82</accession>
<dbReference type="InterPro" id="IPR000627">
    <property type="entry name" value="Intradiol_dOase_C"/>
</dbReference>
<gene>
    <name evidence="9" type="ORF">EXIGLDRAFT_721304</name>
</gene>
<comment type="cofactor">
    <cofactor evidence="1">
        <name>Fe(3+)</name>
        <dbReference type="ChEBI" id="CHEBI:29034"/>
    </cofactor>
</comment>
<name>A0A165NC82_EXIGL</name>
<keyword evidence="6" id="KW-0408">Iron</keyword>
<evidence type="ECO:0000313" key="10">
    <source>
        <dbReference type="Proteomes" id="UP000077266"/>
    </source>
</evidence>
<dbReference type="OrthoDB" id="5238185at2759"/>
<evidence type="ECO:0000259" key="8">
    <source>
        <dbReference type="Pfam" id="PF04444"/>
    </source>
</evidence>
<dbReference type="SUPFAM" id="SSF49482">
    <property type="entry name" value="Aromatic compound dioxygenase"/>
    <property type="match status" value="1"/>
</dbReference>
<dbReference type="Gene3D" id="2.60.130.10">
    <property type="entry name" value="Aromatic compound dioxygenase"/>
    <property type="match status" value="1"/>
</dbReference>
<dbReference type="PANTHER" id="PTHR33711:SF7">
    <property type="entry name" value="INTRADIOL RING-CLEAVAGE DIOXYGENASES DOMAIN-CONTAINING PROTEIN-RELATED"/>
    <property type="match status" value="1"/>
</dbReference>
<dbReference type="InterPro" id="IPR007535">
    <property type="entry name" value="Catechol_dOase_N"/>
</dbReference>
<dbReference type="GO" id="GO:0008199">
    <property type="term" value="F:ferric iron binding"/>
    <property type="evidence" value="ECO:0007669"/>
    <property type="project" value="InterPro"/>
</dbReference>